<organism evidence="2 3">
    <name type="scientific">Kipferlia bialata</name>
    <dbReference type="NCBI Taxonomy" id="797122"/>
    <lineage>
        <taxon>Eukaryota</taxon>
        <taxon>Metamonada</taxon>
        <taxon>Carpediemonas-like organisms</taxon>
        <taxon>Kipferlia</taxon>
    </lineage>
</organism>
<keyword evidence="3" id="KW-1185">Reference proteome</keyword>
<evidence type="ECO:0000313" key="2">
    <source>
        <dbReference type="EMBL" id="GIQ91189.1"/>
    </source>
</evidence>
<feature type="non-terminal residue" evidence="2">
    <location>
        <position position="1"/>
    </location>
</feature>
<feature type="region of interest" description="Disordered" evidence="1">
    <location>
        <begin position="17"/>
        <end position="56"/>
    </location>
</feature>
<feature type="non-terminal residue" evidence="2">
    <location>
        <position position="56"/>
    </location>
</feature>
<dbReference type="Proteomes" id="UP000265618">
    <property type="component" value="Unassembled WGS sequence"/>
</dbReference>
<accession>A0A9K3DC53</accession>
<proteinExistence type="predicted"/>
<evidence type="ECO:0000313" key="3">
    <source>
        <dbReference type="Proteomes" id="UP000265618"/>
    </source>
</evidence>
<gene>
    <name evidence="2" type="ORF">KIPB_014330</name>
</gene>
<evidence type="ECO:0000256" key="1">
    <source>
        <dbReference type="SAM" id="MobiDB-lite"/>
    </source>
</evidence>
<dbReference type="AlphaFoldDB" id="A0A9K3DC53"/>
<reference evidence="2 3" key="1">
    <citation type="journal article" date="2018" name="PLoS ONE">
        <title>The draft genome of Kipferlia bialata reveals reductive genome evolution in fornicate parasites.</title>
        <authorList>
            <person name="Tanifuji G."/>
            <person name="Takabayashi S."/>
            <person name="Kume K."/>
            <person name="Takagi M."/>
            <person name="Nakayama T."/>
            <person name="Kamikawa R."/>
            <person name="Inagaki Y."/>
            <person name="Hashimoto T."/>
        </authorList>
    </citation>
    <scope>NUCLEOTIDE SEQUENCE [LARGE SCALE GENOMIC DNA]</scope>
    <source>
        <strain evidence="2">NY0173</strain>
    </source>
</reference>
<dbReference type="EMBL" id="BDIP01007292">
    <property type="protein sequence ID" value="GIQ91189.1"/>
    <property type="molecule type" value="Genomic_DNA"/>
</dbReference>
<protein>
    <submittedName>
        <fullName evidence="2">Uncharacterized protein</fullName>
    </submittedName>
</protein>
<name>A0A9K3DC53_9EUKA</name>
<sequence length="56" mass="6005">VRRQRFGVDEIEAEFTGTDQAMGDGFEGTPMSRVGREGSFSATSRVGREGSFSATS</sequence>
<comment type="caution">
    <text evidence="2">The sequence shown here is derived from an EMBL/GenBank/DDBJ whole genome shotgun (WGS) entry which is preliminary data.</text>
</comment>